<dbReference type="Proteomes" id="UP000612899">
    <property type="component" value="Unassembled WGS sequence"/>
</dbReference>
<dbReference type="InterPro" id="IPR011042">
    <property type="entry name" value="6-blade_b-propeller_TolB-like"/>
</dbReference>
<keyword evidence="1" id="KW-0812">Transmembrane</keyword>
<accession>A0A8J3VGN9</accession>
<feature type="transmembrane region" description="Helical" evidence="1">
    <location>
        <begin position="41"/>
        <end position="61"/>
    </location>
</feature>
<dbReference type="InterPro" id="IPR011659">
    <property type="entry name" value="WD40"/>
</dbReference>
<dbReference type="Gene3D" id="2.120.10.30">
    <property type="entry name" value="TolB, C-terminal domain"/>
    <property type="match status" value="1"/>
</dbReference>
<keyword evidence="1" id="KW-1133">Transmembrane helix</keyword>
<dbReference type="Pfam" id="PF07676">
    <property type="entry name" value="PD40"/>
    <property type="match status" value="1"/>
</dbReference>
<comment type="caution">
    <text evidence="2">The sequence shown here is derived from an EMBL/GenBank/DDBJ whole genome shotgun (WGS) entry which is preliminary data.</text>
</comment>
<feature type="transmembrane region" description="Helical" evidence="1">
    <location>
        <begin position="428"/>
        <end position="448"/>
    </location>
</feature>
<evidence type="ECO:0000313" key="2">
    <source>
        <dbReference type="EMBL" id="GIH05083.1"/>
    </source>
</evidence>
<reference evidence="2" key="1">
    <citation type="submission" date="2021-01" db="EMBL/GenBank/DDBJ databases">
        <title>Whole genome shotgun sequence of Rhizocola hellebori NBRC 109834.</title>
        <authorList>
            <person name="Komaki H."/>
            <person name="Tamura T."/>
        </authorList>
    </citation>
    <scope>NUCLEOTIDE SEQUENCE</scope>
    <source>
        <strain evidence="2">NBRC 109834</strain>
    </source>
</reference>
<name>A0A8J3VGN9_9ACTN</name>
<gene>
    <name evidence="2" type="ORF">Rhe02_31500</name>
</gene>
<dbReference type="RefSeq" id="WP_203908946.1">
    <property type="nucleotide sequence ID" value="NZ_BONY01000016.1"/>
</dbReference>
<evidence type="ECO:0000256" key="1">
    <source>
        <dbReference type="SAM" id="Phobius"/>
    </source>
</evidence>
<dbReference type="SUPFAM" id="SSF82171">
    <property type="entry name" value="DPP6 N-terminal domain-like"/>
    <property type="match status" value="1"/>
</dbReference>
<protein>
    <recommendedName>
        <fullName evidence="4">WD40 repeat domain-containing protein</fullName>
    </recommendedName>
</protein>
<keyword evidence="1" id="KW-0472">Membrane</keyword>
<dbReference type="AlphaFoldDB" id="A0A8J3VGN9"/>
<evidence type="ECO:0008006" key="4">
    <source>
        <dbReference type="Google" id="ProtNLM"/>
    </source>
</evidence>
<proteinExistence type="predicted"/>
<organism evidence="2 3">
    <name type="scientific">Rhizocola hellebori</name>
    <dbReference type="NCBI Taxonomy" id="1392758"/>
    <lineage>
        <taxon>Bacteria</taxon>
        <taxon>Bacillati</taxon>
        <taxon>Actinomycetota</taxon>
        <taxon>Actinomycetes</taxon>
        <taxon>Micromonosporales</taxon>
        <taxon>Micromonosporaceae</taxon>
        <taxon>Rhizocola</taxon>
    </lineage>
</organism>
<keyword evidence="3" id="KW-1185">Reference proteome</keyword>
<dbReference type="EMBL" id="BONY01000016">
    <property type="protein sequence ID" value="GIH05083.1"/>
    <property type="molecule type" value="Genomic_DNA"/>
</dbReference>
<sequence>MTDYELTTMLHELDQPEPPFPPRHLEQTLVLARAKARRHRFTQTVTSLAILTLLGVAGFVLPGQIPSGGGGAPGASIVLPEQIAGYDVLTADVAKHPAGQALMLFNSGSWETFTTAQALTLHTDGSSYRKVEAMKGPRGPVNRQALLSPDGNSVLMAEELRATNAFTLLDLTTGESRQLPLPQPAGVMLHAWSPDGKSVAFSQLPWSSDEPSNALELALRGGGVLSILDLPTGRSTTFPEVVPAAAASFGPGGDQLAVQVRDQIWVLNLPDGKRRQFGIHPPEPGLGIQPGVAWSPDGRWLALIAWRDNGTQALQPMTQEWADTYGKLTFVDATGAGRLAPDPIQAGDMLGWRTPASVLTLDQRTGQIREFSLDTGEVKALSAFEKPHTCELWTQRCGFSKVQVATELLGSMTIKPAEVPQRGPAPGWLQLVTAAATVLLGFVVFRVVRRVTSGVRAEALP</sequence>
<evidence type="ECO:0000313" key="3">
    <source>
        <dbReference type="Proteomes" id="UP000612899"/>
    </source>
</evidence>